<evidence type="ECO:0000313" key="14">
    <source>
        <dbReference type="Proteomes" id="UP001332192"/>
    </source>
</evidence>
<feature type="binding site" evidence="8">
    <location>
        <position position="580"/>
    </location>
    <ligand>
        <name>Mg(2+)</name>
        <dbReference type="ChEBI" id="CHEBI:18420"/>
        <label>1</label>
    </ligand>
</feature>
<protein>
    <recommendedName>
        <fullName evidence="8">Phosphoribosylformylglycinamidine synthase subunit PurL</fullName>
        <shortName evidence="8">FGAM synthase</shortName>
        <ecNumber evidence="8">6.3.5.3</ecNumber>
    </recommendedName>
    <alternativeName>
        <fullName evidence="8">Formylglycinamide ribonucleotide amidotransferase subunit II</fullName>
        <shortName evidence="8">FGAR amidotransferase II</shortName>
        <shortName evidence="8">FGAR-AT II</shortName>
    </alternativeName>
    <alternativeName>
        <fullName evidence="8">Glutamine amidotransferase PurL</fullName>
    </alternativeName>
    <alternativeName>
        <fullName evidence="8">Phosphoribosylformylglycinamidine synthase subunit II</fullName>
    </alternativeName>
</protein>
<dbReference type="SUPFAM" id="SSF56042">
    <property type="entry name" value="PurM C-terminal domain-like"/>
    <property type="match status" value="2"/>
</dbReference>
<feature type="binding site" evidence="8">
    <location>
        <position position="129"/>
    </location>
    <ligand>
        <name>substrate</name>
    </ligand>
</feature>
<dbReference type="RefSeq" id="WP_324716113.1">
    <property type="nucleotide sequence ID" value="NZ_CP141615.1"/>
</dbReference>
<feature type="binding site" evidence="8">
    <location>
        <begin position="327"/>
        <end position="329"/>
    </location>
    <ligand>
        <name>substrate</name>
    </ligand>
</feature>
<dbReference type="Pfam" id="PF18072">
    <property type="entry name" value="FGAR-AT_linker"/>
    <property type="match status" value="1"/>
</dbReference>
<comment type="caution">
    <text evidence="8">Lacks conserved residue(s) required for the propagation of feature annotation.</text>
</comment>
<dbReference type="PANTHER" id="PTHR43555:SF1">
    <property type="entry name" value="PHOSPHORIBOSYLFORMYLGLYCINAMIDINE SYNTHASE SUBUNIT PURL"/>
    <property type="match status" value="1"/>
</dbReference>
<dbReference type="PIRSF" id="PIRSF001587">
    <property type="entry name" value="FGAM_synthase_II"/>
    <property type="match status" value="1"/>
</dbReference>
<evidence type="ECO:0000256" key="3">
    <source>
        <dbReference type="ARBA" id="ARBA00022723"/>
    </source>
</evidence>
<keyword evidence="7 8" id="KW-0460">Magnesium</keyword>
<feature type="binding site" evidence="8">
    <location>
        <position position="283"/>
    </location>
    <ligand>
        <name>Mg(2+)</name>
        <dbReference type="ChEBI" id="CHEBI:18420"/>
        <label>2</label>
    </ligand>
</feature>
<dbReference type="Proteomes" id="UP001332192">
    <property type="component" value="Chromosome"/>
</dbReference>
<evidence type="ECO:0000256" key="4">
    <source>
        <dbReference type="ARBA" id="ARBA00022741"/>
    </source>
</evidence>
<evidence type="ECO:0000256" key="8">
    <source>
        <dbReference type="HAMAP-Rule" id="MF_00420"/>
    </source>
</evidence>
<dbReference type="Gene3D" id="3.90.650.10">
    <property type="entry name" value="PurM-like C-terminal domain"/>
    <property type="match status" value="2"/>
</dbReference>
<dbReference type="PANTHER" id="PTHR43555">
    <property type="entry name" value="PHOSPHORIBOSYLFORMYLGLYCINAMIDINE SYNTHASE SUBUNIT PURL"/>
    <property type="match status" value="1"/>
</dbReference>
<keyword evidence="1 8" id="KW-0963">Cytoplasm</keyword>
<evidence type="ECO:0000259" key="10">
    <source>
        <dbReference type="Pfam" id="PF00586"/>
    </source>
</evidence>
<feature type="domain" description="PurM-like C-terminal" evidence="11">
    <location>
        <begin position="644"/>
        <end position="753"/>
    </location>
</feature>
<dbReference type="HAMAP" id="MF_00420">
    <property type="entry name" value="PurL_2"/>
    <property type="match status" value="1"/>
</dbReference>
<keyword evidence="4 8" id="KW-0547">Nucleotide-binding</keyword>
<feature type="domain" description="PurM-like C-terminal" evidence="11">
    <location>
        <begin position="215"/>
        <end position="371"/>
    </location>
</feature>
<feature type="binding site" evidence="8">
    <location>
        <position position="542"/>
    </location>
    <ligand>
        <name>ATP</name>
        <dbReference type="ChEBI" id="CHEBI:30616"/>
    </ligand>
</feature>
<dbReference type="InterPro" id="IPR036921">
    <property type="entry name" value="PurM-like_N_sf"/>
</dbReference>
<comment type="pathway">
    <text evidence="8">Purine metabolism; IMP biosynthesis via de novo pathway; 5-amino-1-(5-phospho-D-ribosyl)imidazole from N(2)-formyl-N(1)-(5-phospho-D-ribosyl)glycinamide: step 1/2.</text>
</comment>
<comment type="subcellular location">
    <subcellularLocation>
        <location evidence="8">Cytoplasm</location>
    </subcellularLocation>
</comment>
<dbReference type="Pfam" id="PF00586">
    <property type="entry name" value="AIRS"/>
    <property type="match status" value="2"/>
</dbReference>
<dbReference type="GO" id="GO:0004642">
    <property type="term" value="F:phosphoribosylformylglycinamidine synthase activity"/>
    <property type="evidence" value="ECO:0007669"/>
    <property type="project" value="UniProtKB-EC"/>
</dbReference>
<feature type="binding site" evidence="8">
    <location>
        <position position="106"/>
    </location>
    <ligand>
        <name>Mg(2+)</name>
        <dbReference type="ChEBI" id="CHEBI:18420"/>
        <label>1</label>
    </ligand>
</feature>
<evidence type="ECO:0000313" key="13">
    <source>
        <dbReference type="EMBL" id="WRP16841.1"/>
    </source>
</evidence>
<dbReference type="Pfam" id="PF02769">
    <property type="entry name" value="AIRS_C"/>
    <property type="match status" value="2"/>
</dbReference>
<dbReference type="CDD" id="cd02203">
    <property type="entry name" value="PurL_repeat1"/>
    <property type="match status" value="1"/>
</dbReference>
<feature type="binding site" evidence="8">
    <location>
        <begin position="107"/>
        <end position="110"/>
    </location>
    <ligand>
        <name>substrate</name>
    </ligand>
</feature>
<feature type="binding site" evidence="8">
    <location>
        <position position="104"/>
    </location>
    <ligand>
        <name>ATP</name>
        <dbReference type="ChEBI" id="CHEBI:30616"/>
    </ligand>
</feature>
<gene>
    <name evidence="8 13" type="primary">purL</name>
    <name evidence="13" type="ORF">U7230_12215</name>
</gene>
<evidence type="ECO:0000256" key="2">
    <source>
        <dbReference type="ARBA" id="ARBA00022598"/>
    </source>
</evidence>
<evidence type="ECO:0000256" key="7">
    <source>
        <dbReference type="ARBA" id="ARBA00022842"/>
    </source>
</evidence>
<feature type="compositionally biased region" description="Pro residues" evidence="9">
    <location>
        <begin position="396"/>
        <end position="405"/>
    </location>
</feature>
<proteinExistence type="inferred from homology"/>
<feature type="active site" description="Proton acceptor" evidence="8">
    <location>
        <position position="108"/>
    </location>
</feature>
<feature type="domain" description="PurM-like N-terminal" evidence="10">
    <location>
        <begin position="87"/>
        <end position="202"/>
    </location>
</feature>
<dbReference type="NCBIfam" id="TIGR01736">
    <property type="entry name" value="FGAM_synth_II"/>
    <property type="match status" value="1"/>
</dbReference>
<accession>A0ABZ1BVN3</accession>
<dbReference type="SUPFAM" id="SSF55326">
    <property type="entry name" value="PurM N-terminal domain-like"/>
    <property type="match status" value="2"/>
</dbReference>
<feature type="active site" evidence="8">
    <location>
        <position position="62"/>
    </location>
</feature>
<feature type="compositionally biased region" description="Low complexity" evidence="9">
    <location>
        <begin position="415"/>
        <end position="435"/>
    </location>
</feature>
<comment type="subunit">
    <text evidence="8">Monomer. Part of the FGAM synthase complex composed of 1 PurL, 1 PurQ and 2 PurS subunits.</text>
</comment>
<keyword evidence="5 8" id="KW-0658">Purine biosynthesis</keyword>
<evidence type="ECO:0000259" key="11">
    <source>
        <dbReference type="Pfam" id="PF02769"/>
    </source>
</evidence>
<feature type="binding site" evidence="8">
    <location>
        <position position="130"/>
    </location>
    <ligand>
        <name>Mg(2+)</name>
        <dbReference type="ChEBI" id="CHEBI:18420"/>
        <label>2</label>
    </ligand>
</feature>
<dbReference type="NCBIfam" id="NF002290">
    <property type="entry name" value="PRK01213.1"/>
    <property type="match status" value="1"/>
</dbReference>
<feature type="binding site" evidence="8">
    <location>
        <position position="65"/>
    </location>
    <ligand>
        <name>ATP</name>
        <dbReference type="ChEBI" id="CHEBI:30616"/>
    </ligand>
</feature>
<feature type="binding site" evidence="8">
    <location>
        <position position="255"/>
    </location>
    <ligand>
        <name>substrate</name>
    </ligand>
</feature>
<keyword evidence="2 8" id="KW-0436">Ligase</keyword>
<dbReference type="Gene3D" id="3.30.1330.10">
    <property type="entry name" value="PurM-like, N-terminal domain"/>
    <property type="match status" value="2"/>
</dbReference>
<dbReference type="InterPro" id="IPR041609">
    <property type="entry name" value="PurL_linker"/>
</dbReference>
<evidence type="ECO:0000256" key="6">
    <source>
        <dbReference type="ARBA" id="ARBA00022840"/>
    </source>
</evidence>
<evidence type="ECO:0000256" key="9">
    <source>
        <dbReference type="SAM" id="MobiDB-lite"/>
    </source>
</evidence>
<dbReference type="InterPro" id="IPR036676">
    <property type="entry name" value="PurM-like_C_sf"/>
</dbReference>
<keyword evidence="3 8" id="KW-0479">Metal-binding</keyword>
<sequence length="787" mass="82208">MSIETAVPVDWPSDPPAPAIEAECRWRALGLTDGEWRLIRETLGRAPTWTELGMFSVAWSEHCAYKHSRKALARLPAEGERLLMGPGESAGVLDIGGGWALAVRLESHNHPSYVEPYQGAATGVGGIVRDVLAAGARPVALLDSLRFGLPGKPRNRYLFREVVAGIAGYGNAIGVPTVGGEVAFHESYDTNPLVNVMCVGLVRADRIARARADCPGNRVYLVGSRTGRDGIHGAGLLASRTFRAGEGGEQRPRVQVGDPFTEKLLIEACLEALATGAVVGIQDLGAAGITAASSELAARAGTGIDLDLDRVPRREEGMTPFELMLSESQERMMLVVQAGREAEVERIFRRYRLEAAPIGVVDASGRLRVRCEGRLVADLPARFLAGGAPRYDVPQPVRPLGPPTPSSASLPPGDAPSTQPSSTGPPAASAAGAAGQALGRRLREAGASVAGGARAWIYEQFDHMVGLRTVLPPGHDAAVLRVLPDEAVPGGPPAGPARMVALSLDGAEWLAGWSPYAAGCEAVLEGARNVAAVGARPAGITDGLNLGNPERPEVMQALADVVQGMADACRALGIPVTGGNVSLYNETQAPAGTAGARAILPTPIVGMVGLVEAPRPVPSFFQHPGDVVVLVGRPAFLEAPEQWSADFDLERRAIELVVRAARQGLVRSCHDLGQGGIAEALGEAALGGKPGADGCEVTLPLLARSLEALLFGRGGPAWVASVAPGDVQPLLALAEELGPPLVPVHVLGTVMPERIRLAVEGAGTVLDEPVDPLRRAWRQALEEAARP</sequence>
<feature type="region of interest" description="Disordered" evidence="9">
    <location>
        <begin position="393"/>
        <end position="435"/>
    </location>
</feature>
<evidence type="ECO:0000259" key="12">
    <source>
        <dbReference type="Pfam" id="PF18072"/>
    </source>
</evidence>
<feature type="domain" description="PurM-like N-terminal" evidence="10">
    <location>
        <begin position="475"/>
        <end position="595"/>
    </location>
</feature>
<dbReference type="InterPro" id="IPR010918">
    <property type="entry name" value="PurM-like_C_dom"/>
</dbReference>
<keyword evidence="14" id="KW-1185">Reference proteome</keyword>
<feature type="binding site" evidence="8">
    <location>
        <position position="582"/>
    </location>
    <ligand>
        <name>substrate</name>
    </ligand>
</feature>
<dbReference type="InterPro" id="IPR016188">
    <property type="entry name" value="PurM-like_N"/>
</dbReference>
<evidence type="ECO:0000256" key="1">
    <source>
        <dbReference type="ARBA" id="ARBA00022490"/>
    </source>
</evidence>
<evidence type="ECO:0000256" key="5">
    <source>
        <dbReference type="ARBA" id="ARBA00022755"/>
    </source>
</evidence>
<comment type="function">
    <text evidence="8">Part of the phosphoribosylformylglycinamidine synthase complex involved in the purines biosynthetic pathway. Catalyzes the ATP-dependent conversion of formylglycinamide ribonucleotide (FGAR) and glutamine to yield formylglycinamidine ribonucleotide (FGAM) and glutamate. The FGAM synthase complex is composed of three subunits. PurQ produces an ammonia molecule by converting glutamine to glutamate. PurL transfers the ammonia molecule to FGAR to form FGAM in an ATP-dependent manner. PurS interacts with PurQ and PurL and is thought to assist in the transfer of the ammonia molecule from PurQ to PurL.</text>
</comment>
<dbReference type="EC" id="6.3.5.3" evidence="8"/>
<name>A0ABZ1BVN3_9FIRM</name>
<feature type="binding site" evidence="8">
    <location>
        <position position="579"/>
    </location>
    <ligand>
        <name>ATP</name>
        <dbReference type="ChEBI" id="CHEBI:30616"/>
    </ligand>
</feature>
<dbReference type="InterPro" id="IPR010074">
    <property type="entry name" value="PRibForGlyAmidine_synth_PurL"/>
</dbReference>
<keyword evidence="6 8" id="KW-0067">ATP-binding</keyword>
<reference evidence="13 14" key="1">
    <citation type="journal article" date="2024" name="Front. Microbiol.">
        <title>Novel thermophilic genera Geochorda gen. nov. and Carboxydochorda gen. nov. from the deep terrestrial subsurface reveal the ecophysiological diversity in the class Limnochordia.</title>
        <authorList>
            <person name="Karnachuk O.V."/>
            <person name="Lukina A.P."/>
            <person name="Avakyan M.R."/>
            <person name="Kadnikov V.V."/>
            <person name="Begmatov S."/>
            <person name="Beletsky A.V."/>
            <person name="Vlasova K.G."/>
            <person name="Novikov A.A."/>
            <person name="Shcherbakova V.A."/>
            <person name="Mardanov A.V."/>
            <person name="Ravin N.V."/>
        </authorList>
    </citation>
    <scope>NUCLEOTIDE SEQUENCE [LARGE SCALE GENOMIC DNA]</scope>
    <source>
        <strain evidence="13 14">L945</strain>
    </source>
</reference>
<feature type="domain" description="Phosphoribosylformylglycinamidine synthase linker" evidence="12">
    <location>
        <begin position="21"/>
        <end position="66"/>
    </location>
</feature>
<comment type="similarity">
    <text evidence="8">Belongs to the FGAMS family.</text>
</comment>
<comment type="catalytic activity">
    <reaction evidence="8">
        <text>N(2)-formyl-N(1)-(5-phospho-beta-D-ribosyl)glycinamide + L-glutamine + ATP + H2O = 2-formamido-N(1)-(5-O-phospho-beta-D-ribosyl)acetamidine + L-glutamate + ADP + phosphate + H(+)</text>
        <dbReference type="Rhea" id="RHEA:17129"/>
        <dbReference type="ChEBI" id="CHEBI:15377"/>
        <dbReference type="ChEBI" id="CHEBI:15378"/>
        <dbReference type="ChEBI" id="CHEBI:29985"/>
        <dbReference type="ChEBI" id="CHEBI:30616"/>
        <dbReference type="ChEBI" id="CHEBI:43474"/>
        <dbReference type="ChEBI" id="CHEBI:58359"/>
        <dbReference type="ChEBI" id="CHEBI:147286"/>
        <dbReference type="ChEBI" id="CHEBI:147287"/>
        <dbReference type="ChEBI" id="CHEBI:456216"/>
        <dbReference type="EC" id="6.3.5.3"/>
    </reaction>
</comment>
<dbReference type="CDD" id="cd02204">
    <property type="entry name" value="PurL_repeat2"/>
    <property type="match status" value="1"/>
</dbReference>
<dbReference type="EMBL" id="CP141615">
    <property type="protein sequence ID" value="WRP16841.1"/>
    <property type="molecule type" value="Genomic_DNA"/>
</dbReference>
<organism evidence="13 14">
    <name type="scientific">Carboxydichorda subterranea</name>
    <dbReference type="NCBI Taxonomy" id="3109565"/>
    <lineage>
        <taxon>Bacteria</taxon>
        <taxon>Bacillati</taxon>
        <taxon>Bacillota</taxon>
        <taxon>Limnochordia</taxon>
        <taxon>Limnochordales</taxon>
        <taxon>Geochordaceae</taxon>
        <taxon>Carboxydichorda</taxon>
    </lineage>
</organism>